<evidence type="ECO:0000313" key="2">
    <source>
        <dbReference type="EMBL" id="MFC4696073.1"/>
    </source>
</evidence>
<feature type="domain" description="AB hydrolase-1" evidence="1">
    <location>
        <begin position="51"/>
        <end position="158"/>
    </location>
</feature>
<organism evidence="2 3">
    <name type="scientific">Geodermatophilus arenarius</name>
    <dbReference type="NCBI Taxonomy" id="1137990"/>
    <lineage>
        <taxon>Bacteria</taxon>
        <taxon>Bacillati</taxon>
        <taxon>Actinomycetota</taxon>
        <taxon>Actinomycetes</taxon>
        <taxon>Geodermatophilales</taxon>
        <taxon>Geodermatophilaceae</taxon>
        <taxon>Geodermatophilus</taxon>
    </lineage>
</organism>
<dbReference type="Pfam" id="PF00561">
    <property type="entry name" value="Abhydrolase_1"/>
    <property type="match status" value="1"/>
</dbReference>
<reference evidence="3" key="1">
    <citation type="journal article" date="2019" name="Int. J. Syst. Evol. Microbiol.">
        <title>The Global Catalogue of Microorganisms (GCM) 10K type strain sequencing project: providing services to taxonomists for standard genome sequencing and annotation.</title>
        <authorList>
            <consortium name="The Broad Institute Genomics Platform"/>
            <consortium name="The Broad Institute Genome Sequencing Center for Infectious Disease"/>
            <person name="Wu L."/>
            <person name="Ma J."/>
        </authorList>
    </citation>
    <scope>NUCLEOTIDE SEQUENCE [LARGE SCALE GENOMIC DNA]</scope>
    <source>
        <strain evidence="3">CCUG 62763</strain>
    </source>
</reference>
<sequence>MLAGLSPARRRLVLAVLALLLVAAVAATVLLLTRADGPGPAAPVSQEEPGPVLLVPGYGGATGSLTSLADRLTAAGRDATVVALPGNGTGDLTAAAGALDDAADAALERTDAGSVDVVGYSAGGVVARLWAAGDGAEVARRVVTLGSPHHGTTLADLAAGVAPGQCPEACQQLATDSELLAGLNADDETPTGPTWVSVWTTQDATVTPPDSAHLDGALNLTVQSVCAQAEVGHGDLPRDPLVQAIVLAELAPGDPVPLGPADCARLGG</sequence>
<gene>
    <name evidence="2" type="ORF">ACFO3M_21920</name>
</gene>
<keyword evidence="2" id="KW-0378">Hydrolase</keyword>
<dbReference type="Proteomes" id="UP001596025">
    <property type="component" value="Unassembled WGS sequence"/>
</dbReference>
<dbReference type="InterPro" id="IPR053228">
    <property type="entry name" value="Stereospecific_Lipase"/>
</dbReference>
<protein>
    <submittedName>
        <fullName evidence="2">Lipase family alpha/beta hydrolase</fullName>
    </submittedName>
</protein>
<dbReference type="InterPro" id="IPR029058">
    <property type="entry name" value="AB_hydrolase_fold"/>
</dbReference>
<keyword evidence="3" id="KW-1185">Reference proteome</keyword>
<comment type="caution">
    <text evidence="2">The sequence shown here is derived from an EMBL/GenBank/DDBJ whole genome shotgun (WGS) entry which is preliminary data.</text>
</comment>
<dbReference type="PANTHER" id="PTHR37574">
    <property type="entry name" value="LIPASE B"/>
    <property type="match status" value="1"/>
</dbReference>
<dbReference type="SUPFAM" id="SSF53474">
    <property type="entry name" value="alpha/beta-Hydrolases"/>
    <property type="match status" value="1"/>
</dbReference>
<dbReference type="PANTHER" id="PTHR37574:SF1">
    <property type="entry name" value="LIPASE B"/>
    <property type="match status" value="1"/>
</dbReference>
<name>A0ABV9LRF6_9ACTN</name>
<evidence type="ECO:0000313" key="3">
    <source>
        <dbReference type="Proteomes" id="UP001596025"/>
    </source>
</evidence>
<dbReference type="GO" id="GO:0016787">
    <property type="term" value="F:hydrolase activity"/>
    <property type="evidence" value="ECO:0007669"/>
    <property type="project" value="UniProtKB-KW"/>
</dbReference>
<dbReference type="RefSeq" id="WP_387994085.1">
    <property type="nucleotide sequence ID" value="NZ_JBHSGR010000035.1"/>
</dbReference>
<dbReference type="EMBL" id="JBHSGR010000035">
    <property type="protein sequence ID" value="MFC4696073.1"/>
    <property type="molecule type" value="Genomic_DNA"/>
</dbReference>
<accession>A0ABV9LRF6</accession>
<dbReference type="InterPro" id="IPR000073">
    <property type="entry name" value="AB_hydrolase_1"/>
</dbReference>
<evidence type="ECO:0000259" key="1">
    <source>
        <dbReference type="Pfam" id="PF00561"/>
    </source>
</evidence>
<dbReference type="Gene3D" id="3.40.50.1820">
    <property type="entry name" value="alpha/beta hydrolase"/>
    <property type="match status" value="1"/>
</dbReference>
<proteinExistence type="predicted"/>